<feature type="transmembrane region" description="Helical" evidence="7">
    <location>
        <begin position="36"/>
        <end position="58"/>
    </location>
</feature>
<keyword evidence="4 7" id="KW-0812">Transmembrane</keyword>
<feature type="transmembrane region" description="Helical" evidence="7">
    <location>
        <begin position="329"/>
        <end position="352"/>
    </location>
</feature>
<evidence type="ECO:0000256" key="5">
    <source>
        <dbReference type="ARBA" id="ARBA00022989"/>
    </source>
</evidence>
<feature type="transmembrane region" description="Helical" evidence="7">
    <location>
        <begin position="364"/>
        <end position="383"/>
    </location>
</feature>
<feature type="transmembrane region" description="Helical" evidence="7">
    <location>
        <begin position="241"/>
        <end position="263"/>
    </location>
</feature>
<keyword evidence="6 7" id="KW-0472">Membrane</keyword>
<dbReference type="Proteomes" id="UP000681162">
    <property type="component" value="Unassembled WGS sequence"/>
</dbReference>
<proteinExistence type="predicted"/>
<dbReference type="InterPro" id="IPR011701">
    <property type="entry name" value="MFS"/>
</dbReference>
<organism evidence="9 10">
    <name type="scientific">Paenibacillus antibioticophila</name>
    <dbReference type="NCBI Taxonomy" id="1274374"/>
    <lineage>
        <taxon>Bacteria</taxon>
        <taxon>Bacillati</taxon>
        <taxon>Bacillota</taxon>
        <taxon>Bacilli</taxon>
        <taxon>Bacillales</taxon>
        <taxon>Paenibacillaceae</taxon>
        <taxon>Paenibacillus</taxon>
    </lineage>
</organism>
<evidence type="ECO:0000256" key="4">
    <source>
        <dbReference type="ARBA" id="ARBA00022692"/>
    </source>
</evidence>
<feature type="transmembrane region" description="Helical" evidence="7">
    <location>
        <begin position="79"/>
        <end position="101"/>
    </location>
</feature>
<keyword evidence="2" id="KW-0813">Transport</keyword>
<dbReference type="PRINTS" id="PR01035">
    <property type="entry name" value="TCRTETA"/>
</dbReference>
<dbReference type="PROSITE" id="PS50850">
    <property type="entry name" value="MFS"/>
    <property type="match status" value="1"/>
</dbReference>
<dbReference type="CDD" id="cd17325">
    <property type="entry name" value="MFS_MdtG_SLC18_like"/>
    <property type="match status" value="1"/>
</dbReference>
<comment type="subcellular location">
    <subcellularLocation>
        <location evidence="1">Cell membrane</location>
        <topology evidence="1">Multi-pass membrane protein</topology>
    </subcellularLocation>
</comment>
<sequence>MEIPLPKVNRKLLTPTFLCLWTMMFLIEFVKGALLVSILPVYMGDVLGLSALAIGLSFSTQYIGDNLFRAPAGWLISRIGFRLAMTLGISIMLIAVLLIAFTHQIGYIVLGCALLGAGTSPLWPCVMLGVSSVTEKNQNFATAMGVIQISSLGGTGLGPVLINFLVGISYALVFSVLLGCIGAVLLISLALPGVVKEAEEEEAPRRGKVNTSRPFDKLKHLQERLAQTIGEVRRNIHVSRLLYPALFLQSFAVGLLTPVITLFVRTELGLSPEQFSLMLIVGGGFTVLGLIPVGRLADQWGTTSFLNAGFASAAVSIGLFAYAKGMPGLLVWGLVFLIGASYACILPSWNTMVSTLLPKKEKGAVWGFFLAIQGTGMVVGPVVSGRMWDFFGPHAPFLASAGAMGLLFLIHLRLSRKKVRRDGQEARPPAADRNRLE</sequence>
<dbReference type="Gene3D" id="1.20.1250.20">
    <property type="entry name" value="MFS general substrate transporter like domains"/>
    <property type="match status" value="2"/>
</dbReference>
<dbReference type="InterPro" id="IPR020846">
    <property type="entry name" value="MFS_dom"/>
</dbReference>
<dbReference type="PANTHER" id="PTHR23517:SF13">
    <property type="entry name" value="MAJOR FACILITATOR SUPERFAMILY MFS_1"/>
    <property type="match status" value="1"/>
</dbReference>
<evidence type="ECO:0000256" key="3">
    <source>
        <dbReference type="ARBA" id="ARBA00022475"/>
    </source>
</evidence>
<evidence type="ECO:0000313" key="10">
    <source>
        <dbReference type="Proteomes" id="UP000681162"/>
    </source>
</evidence>
<evidence type="ECO:0000256" key="2">
    <source>
        <dbReference type="ARBA" id="ARBA00022448"/>
    </source>
</evidence>
<feature type="transmembrane region" description="Helical" evidence="7">
    <location>
        <begin position="395"/>
        <end position="414"/>
    </location>
</feature>
<name>A0A920CIE4_9BACL</name>
<dbReference type="GO" id="GO:0022857">
    <property type="term" value="F:transmembrane transporter activity"/>
    <property type="evidence" value="ECO:0007669"/>
    <property type="project" value="InterPro"/>
</dbReference>
<dbReference type="PANTHER" id="PTHR23517">
    <property type="entry name" value="RESISTANCE PROTEIN MDTM, PUTATIVE-RELATED-RELATED"/>
    <property type="match status" value="1"/>
</dbReference>
<evidence type="ECO:0000256" key="7">
    <source>
        <dbReference type="SAM" id="Phobius"/>
    </source>
</evidence>
<dbReference type="InterPro" id="IPR001958">
    <property type="entry name" value="Tet-R_TetA/multi-R_MdtG-like"/>
</dbReference>
<protein>
    <submittedName>
        <fullName evidence="9">MFS transporter</fullName>
    </submittedName>
</protein>
<evidence type="ECO:0000313" key="9">
    <source>
        <dbReference type="EMBL" id="GIO38668.1"/>
    </source>
</evidence>
<feature type="domain" description="Major facilitator superfamily (MFS) profile" evidence="8">
    <location>
        <begin position="16"/>
        <end position="419"/>
    </location>
</feature>
<gene>
    <name evidence="9" type="ORF">J41TS12_35290</name>
</gene>
<feature type="transmembrane region" description="Helical" evidence="7">
    <location>
        <begin position="168"/>
        <end position="191"/>
    </location>
</feature>
<dbReference type="InterPro" id="IPR036259">
    <property type="entry name" value="MFS_trans_sf"/>
</dbReference>
<feature type="transmembrane region" description="Helical" evidence="7">
    <location>
        <begin position="107"/>
        <end position="128"/>
    </location>
</feature>
<accession>A0A920CIE4</accession>
<keyword evidence="10" id="KW-1185">Reference proteome</keyword>
<dbReference type="InterPro" id="IPR050171">
    <property type="entry name" value="MFS_Transporters"/>
</dbReference>
<keyword evidence="3" id="KW-1003">Cell membrane</keyword>
<dbReference type="GO" id="GO:0005886">
    <property type="term" value="C:plasma membrane"/>
    <property type="evidence" value="ECO:0007669"/>
    <property type="project" value="UniProtKB-SubCell"/>
</dbReference>
<reference evidence="9 10" key="1">
    <citation type="submission" date="2021-03" db="EMBL/GenBank/DDBJ databases">
        <title>Antimicrobial resistance genes in bacteria isolated from Japanese honey, and their potential for conferring macrolide and lincosamide resistance in the American foulbrood pathogen Paenibacillus larvae.</title>
        <authorList>
            <person name="Okamoto M."/>
            <person name="Kumagai M."/>
            <person name="Kanamori H."/>
            <person name="Takamatsu D."/>
        </authorList>
    </citation>
    <scope>NUCLEOTIDE SEQUENCE [LARGE SCALE GENOMIC DNA]</scope>
    <source>
        <strain evidence="9 10">J41TS12</strain>
    </source>
</reference>
<dbReference type="RefSeq" id="WP_212940979.1">
    <property type="nucleotide sequence ID" value="NZ_BORR01000014.1"/>
</dbReference>
<dbReference type="EMBL" id="BORR01000014">
    <property type="protein sequence ID" value="GIO38668.1"/>
    <property type="molecule type" value="Genomic_DNA"/>
</dbReference>
<feature type="transmembrane region" description="Helical" evidence="7">
    <location>
        <begin position="305"/>
        <end position="323"/>
    </location>
</feature>
<comment type="caution">
    <text evidence="9">The sequence shown here is derived from an EMBL/GenBank/DDBJ whole genome shotgun (WGS) entry which is preliminary data.</text>
</comment>
<evidence type="ECO:0000259" key="8">
    <source>
        <dbReference type="PROSITE" id="PS50850"/>
    </source>
</evidence>
<evidence type="ECO:0000256" key="1">
    <source>
        <dbReference type="ARBA" id="ARBA00004651"/>
    </source>
</evidence>
<feature type="transmembrane region" description="Helical" evidence="7">
    <location>
        <begin position="275"/>
        <end position="293"/>
    </location>
</feature>
<dbReference type="Pfam" id="PF07690">
    <property type="entry name" value="MFS_1"/>
    <property type="match status" value="2"/>
</dbReference>
<dbReference type="SUPFAM" id="SSF103473">
    <property type="entry name" value="MFS general substrate transporter"/>
    <property type="match status" value="1"/>
</dbReference>
<keyword evidence="5 7" id="KW-1133">Transmembrane helix</keyword>
<evidence type="ECO:0000256" key="6">
    <source>
        <dbReference type="ARBA" id="ARBA00023136"/>
    </source>
</evidence>
<dbReference type="AlphaFoldDB" id="A0A920CIE4"/>